<sequence>MGREVRRVPLDFDWPLNKVWKGFLCPYRSAHCVACGGTGLNPATKQISDDFYGLAKPKRRWVNAITQDEVQALVDEDRLGAFTHTFVQGQYVKKDPPYVPTAREVNAWSRQGLGHDTVNQHILVRTRAKRLGVYGLCEVCTGEGELWPDDDTRKKAEAWEPEPPPPGVGWQLWETVSEGSPISPVFATSNELVDWLCANGYTRRGAVELCEVGSAPSGILKVYGTPKKPVNLNEN</sequence>
<name>A0ABZ2KTR2_9BACT</name>
<proteinExistence type="predicted"/>
<evidence type="ECO:0000313" key="2">
    <source>
        <dbReference type="Proteomes" id="UP001374803"/>
    </source>
</evidence>
<dbReference type="RefSeq" id="WP_394831687.1">
    <property type="nucleotide sequence ID" value="NZ_CP089929.1"/>
</dbReference>
<gene>
    <name evidence="1" type="ORF">LVJ94_34760</name>
</gene>
<evidence type="ECO:0000313" key="1">
    <source>
        <dbReference type="EMBL" id="WXB02062.1"/>
    </source>
</evidence>
<dbReference type="Proteomes" id="UP001374803">
    <property type="component" value="Chromosome"/>
</dbReference>
<protein>
    <submittedName>
        <fullName evidence="1">Uncharacterized protein</fullName>
    </submittedName>
</protein>
<organism evidence="1 2">
    <name type="scientific">Pendulispora rubella</name>
    <dbReference type="NCBI Taxonomy" id="2741070"/>
    <lineage>
        <taxon>Bacteria</taxon>
        <taxon>Pseudomonadati</taxon>
        <taxon>Myxococcota</taxon>
        <taxon>Myxococcia</taxon>
        <taxon>Myxococcales</taxon>
        <taxon>Sorangiineae</taxon>
        <taxon>Pendulisporaceae</taxon>
        <taxon>Pendulispora</taxon>
    </lineage>
</organism>
<keyword evidence="2" id="KW-1185">Reference proteome</keyword>
<reference evidence="1" key="1">
    <citation type="submission" date="2021-12" db="EMBL/GenBank/DDBJ databases">
        <title>Discovery of the Pendulisporaceae a myxobacterial family with distinct sporulation behavior and unique specialized metabolism.</title>
        <authorList>
            <person name="Garcia R."/>
            <person name="Popoff A."/>
            <person name="Bader C.D."/>
            <person name="Loehr J."/>
            <person name="Walesch S."/>
            <person name="Walt C."/>
            <person name="Boldt J."/>
            <person name="Bunk B."/>
            <person name="Haeckl F.J.F.P.J."/>
            <person name="Gunesch A.P."/>
            <person name="Birkelbach J."/>
            <person name="Nuebel U."/>
            <person name="Pietschmann T."/>
            <person name="Bach T."/>
            <person name="Mueller R."/>
        </authorList>
    </citation>
    <scope>NUCLEOTIDE SEQUENCE</scope>
    <source>
        <strain evidence="1">MSr11367</strain>
    </source>
</reference>
<dbReference type="EMBL" id="CP089983">
    <property type="protein sequence ID" value="WXB02062.1"/>
    <property type="molecule type" value="Genomic_DNA"/>
</dbReference>
<accession>A0ABZ2KTR2</accession>